<keyword evidence="4" id="KW-0378">Hydrolase</keyword>
<evidence type="ECO:0000313" key="11">
    <source>
        <dbReference type="EnsemblMetazoa" id="CapteP178894"/>
    </source>
</evidence>
<comment type="similarity">
    <text evidence="2">Belongs to the sulfatase family.</text>
</comment>
<reference evidence="10 12" key="2">
    <citation type="journal article" date="2013" name="Nature">
        <title>Insights into bilaterian evolution from three spiralian genomes.</title>
        <authorList>
            <person name="Simakov O."/>
            <person name="Marletaz F."/>
            <person name="Cho S.J."/>
            <person name="Edsinger-Gonzales E."/>
            <person name="Havlak P."/>
            <person name="Hellsten U."/>
            <person name="Kuo D.H."/>
            <person name="Larsson T."/>
            <person name="Lv J."/>
            <person name="Arendt D."/>
            <person name="Savage R."/>
            <person name="Osoegawa K."/>
            <person name="de Jong P."/>
            <person name="Grimwood J."/>
            <person name="Chapman J.A."/>
            <person name="Shapiro H."/>
            <person name="Aerts A."/>
            <person name="Otillar R.P."/>
            <person name="Terry A.Y."/>
            <person name="Boore J.L."/>
            <person name="Grigoriev I.V."/>
            <person name="Lindberg D.R."/>
            <person name="Seaver E.C."/>
            <person name="Weisblat D.A."/>
            <person name="Putnam N.H."/>
            <person name="Rokhsar D.S."/>
        </authorList>
    </citation>
    <scope>NUCLEOTIDE SEQUENCE</scope>
    <source>
        <strain evidence="10 12">I ESC-2004</strain>
    </source>
</reference>
<feature type="domain" description="Sulfatase N-terminal" evidence="9">
    <location>
        <begin position="31"/>
        <end position="348"/>
    </location>
</feature>
<dbReference type="OMA" id="GHKGMLF"/>
<evidence type="ECO:0000313" key="10">
    <source>
        <dbReference type="EMBL" id="ELT97571.1"/>
    </source>
</evidence>
<dbReference type="STRING" id="283909.R7U1M8"/>
<keyword evidence="6" id="KW-0325">Glycoprotein</keyword>
<feature type="compositionally biased region" description="Basic and acidic residues" evidence="7">
    <location>
        <begin position="424"/>
        <end position="433"/>
    </location>
</feature>
<dbReference type="FunFam" id="3.40.720.10:FF:000007">
    <property type="entry name" value="Arylsulfatase family, member J"/>
    <property type="match status" value="1"/>
</dbReference>
<evidence type="ECO:0000256" key="8">
    <source>
        <dbReference type="SAM" id="SignalP"/>
    </source>
</evidence>
<evidence type="ECO:0000256" key="5">
    <source>
        <dbReference type="ARBA" id="ARBA00022837"/>
    </source>
</evidence>
<dbReference type="EMBL" id="AMQN01010849">
    <property type="status" value="NOT_ANNOTATED_CDS"/>
    <property type="molecule type" value="Genomic_DNA"/>
</dbReference>
<feature type="region of interest" description="Disordered" evidence="7">
    <location>
        <begin position="414"/>
        <end position="433"/>
    </location>
</feature>
<organism evidence="10">
    <name type="scientific">Capitella teleta</name>
    <name type="common">Polychaete worm</name>
    <dbReference type="NCBI Taxonomy" id="283909"/>
    <lineage>
        <taxon>Eukaryota</taxon>
        <taxon>Metazoa</taxon>
        <taxon>Spiralia</taxon>
        <taxon>Lophotrochozoa</taxon>
        <taxon>Annelida</taxon>
        <taxon>Polychaeta</taxon>
        <taxon>Sedentaria</taxon>
        <taxon>Scolecida</taxon>
        <taxon>Capitellidae</taxon>
        <taxon>Capitella</taxon>
    </lineage>
</organism>
<dbReference type="Proteomes" id="UP000014760">
    <property type="component" value="Unassembled WGS sequence"/>
</dbReference>
<feature type="signal peptide" evidence="8">
    <location>
        <begin position="1"/>
        <end position="26"/>
    </location>
</feature>
<gene>
    <name evidence="10" type="ORF">CAPTEDRAFT_178894</name>
</gene>
<dbReference type="Gene3D" id="3.40.720.10">
    <property type="entry name" value="Alkaline Phosphatase, subunit A"/>
    <property type="match status" value="1"/>
</dbReference>
<evidence type="ECO:0000256" key="7">
    <source>
        <dbReference type="SAM" id="MobiDB-lite"/>
    </source>
</evidence>
<dbReference type="InterPro" id="IPR017850">
    <property type="entry name" value="Alkaline_phosphatase_core_sf"/>
</dbReference>
<name>R7U1M8_CAPTE</name>
<reference evidence="12" key="1">
    <citation type="submission" date="2012-12" db="EMBL/GenBank/DDBJ databases">
        <authorList>
            <person name="Hellsten U."/>
            <person name="Grimwood J."/>
            <person name="Chapman J.A."/>
            <person name="Shapiro H."/>
            <person name="Aerts A."/>
            <person name="Otillar R.P."/>
            <person name="Terry A.Y."/>
            <person name="Boore J.L."/>
            <person name="Simakov O."/>
            <person name="Marletaz F."/>
            <person name="Cho S.-J."/>
            <person name="Edsinger-Gonzales E."/>
            <person name="Havlak P."/>
            <person name="Kuo D.-H."/>
            <person name="Larsson T."/>
            <person name="Lv J."/>
            <person name="Arendt D."/>
            <person name="Savage R."/>
            <person name="Osoegawa K."/>
            <person name="de Jong P."/>
            <person name="Lindberg D.R."/>
            <person name="Seaver E.C."/>
            <person name="Weisblat D.A."/>
            <person name="Putnam N.H."/>
            <person name="Grigoriev I.V."/>
            <person name="Rokhsar D.S."/>
        </authorList>
    </citation>
    <scope>NUCLEOTIDE SEQUENCE</scope>
    <source>
        <strain evidence="12">I ESC-2004</strain>
    </source>
</reference>
<evidence type="ECO:0000313" key="12">
    <source>
        <dbReference type="Proteomes" id="UP000014760"/>
    </source>
</evidence>
<comment type="cofactor">
    <cofactor evidence="1">
        <name>Ca(2+)</name>
        <dbReference type="ChEBI" id="CHEBI:29108"/>
    </cofactor>
</comment>
<evidence type="ECO:0000256" key="2">
    <source>
        <dbReference type="ARBA" id="ARBA00008779"/>
    </source>
</evidence>
<evidence type="ECO:0000256" key="3">
    <source>
        <dbReference type="ARBA" id="ARBA00022723"/>
    </source>
</evidence>
<reference evidence="11" key="3">
    <citation type="submission" date="2015-06" db="UniProtKB">
        <authorList>
            <consortium name="EnsemblMetazoa"/>
        </authorList>
    </citation>
    <scope>IDENTIFICATION</scope>
</reference>
<dbReference type="EMBL" id="KB308526">
    <property type="protein sequence ID" value="ELT97571.1"/>
    <property type="molecule type" value="Genomic_DNA"/>
</dbReference>
<keyword evidence="3" id="KW-0479">Metal-binding</keyword>
<dbReference type="Gene3D" id="3.30.1120.10">
    <property type="match status" value="1"/>
</dbReference>
<keyword evidence="12" id="KW-1185">Reference proteome</keyword>
<proteinExistence type="inferred from homology"/>
<protein>
    <recommendedName>
        <fullName evidence="9">Sulfatase N-terminal domain-containing protein</fullName>
    </recommendedName>
</protein>
<sequence>MSPTGLFALSKCLAVLCITLSQPVLGASKQPNILFILADDYGYHDVGYHGSAIRTPNIDRLAFEGVRLENYYVQPICTPTRSQLLSGRYQIHTGLQHSIIWAAQPNALPKELPTLADKLREEGYANHIVGKWHLGFYKEEYVPTNRGFDSFYGYLTGSEFYYNKTYCLAQINRSDVCGLDFRENDRSINESEYSTHLYAERTKQLVADHTSAHPDQPLFLYLALQSVHGPLEVPAQYRTPYKHIKDENRQIYAGMVSCMDEAVKNVTDAFKKYGLWDNTILVFSTDNGGQVAEGGNNWPLRGWKGSLWDGGMRGVGFVHSTLLKQKGAVAHQLMHVSDWFPTLLNQAGGNASSVKLDGFDQWAAISDGAEGPRTEILHNIDPLNGKRGKRTEEVFDNTVRAALRMNKWKLLTGEPGNGSWVPPPERELPTKLDPSSKKQNIWLFDIEADPYEISNVAAENPEVVKTMLLKLAAYNATAVPPFYPPYDPRSYPENHGGVWGPWM</sequence>
<evidence type="ECO:0000256" key="1">
    <source>
        <dbReference type="ARBA" id="ARBA00001913"/>
    </source>
</evidence>
<dbReference type="InterPro" id="IPR047115">
    <property type="entry name" value="ARSB"/>
</dbReference>
<dbReference type="Pfam" id="PF00884">
    <property type="entry name" value="Sulfatase"/>
    <property type="match status" value="1"/>
</dbReference>
<evidence type="ECO:0000256" key="6">
    <source>
        <dbReference type="ARBA" id="ARBA00023180"/>
    </source>
</evidence>
<dbReference type="CDD" id="cd16029">
    <property type="entry name" value="4-S"/>
    <property type="match status" value="1"/>
</dbReference>
<dbReference type="InterPro" id="IPR000917">
    <property type="entry name" value="Sulfatase_N"/>
</dbReference>
<dbReference type="PANTHER" id="PTHR10342">
    <property type="entry name" value="ARYLSULFATASE"/>
    <property type="match status" value="1"/>
</dbReference>
<keyword evidence="5" id="KW-0106">Calcium</keyword>
<keyword evidence="8" id="KW-0732">Signal</keyword>
<dbReference type="OrthoDB" id="103349at2759"/>
<evidence type="ECO:0000256" key="4">
    <source>
        <dbReference type="ARBA" id="ARBA00022801"/>
    </source>
</evidence>
<dbReference type="EnsemblMetazoa" id="CapteT178894">
    <property type="protein sequence ID" value="CapteP178894"/>
    <property type="gene ID" value="CapteG178894"/>
</dbReference>
<dbReference type="PANTHER" id="PTHR10342:SF274">
    <property type="entry name" value="ARYLSULFATASE B"/>
    <property type="match status" value="1"/>
</dbReference>
<dbReference type="HOGENOM" id="CLU_006332_10_1_1"/>
<evidence type="ECO:0000259" key="9">
    <source>
        <dbReference type="Pfam" id="PF00884"/>
    </source>
</evidence>
<dbReference type="GO" id="GO:0008484">
    <property type="term" value="F:sulfuric ester hydrolase activity"/>
    <property type="evidence" value="ECO:0007669"/>
    <property type="project" value="InterPro"/>
</dbReference>
<dbReference type="SUPFAM" id="SSF53649">
    <property type="entry name" value="Alkaline phosphatase-like"/>
    <property type="match status" value="1"/>
</dbReference>
<dbReference type="AlphaFoldDB" id="R7U1M8"/>
<accession>R7U1M8</accession>
<feature type="chain" id="PRO_5008787558" description="Sulfatase N-terminal domain-containing protein" evidence="8">
    <location>
        <begin position="27"/>
        <end position="503"/>
    </location>
</feature>
<dbReference type="GO" id="GO:0046872">
    <property type="term" value="F:metal ion binding"/>
    <property type="evidence" value="ECO:0007669"/>
    <property type="project" value="UniProtKB-KW"/>
</dbReference>